<feature type="signal peptide" evidence="2">
    <location>
        <begin position="1"/>
        <end position="21"/>
    </location>
</feature>
<protein>
    <submittedName>
        <fullName evidence="3">Uncharacterized protein</fullName>
    </submittedName>
</protein>
<feature type="compositionally biased region" description="Basic residues" evidence="1">
    <location>
        <begin position="142"/>
        <end position="153"/>
    </location>
</feature>
<keyword evidence="4" id="KW-1185">Reference proteome</keyword>
<dbReference type="AlphaFoldDB" id="A0A9W9YET3"/>
<accession>A0A9W9YET3</accession>
<gene>
    <name evidence="3" type="ORF">OS493_019180</name>
</gene>
<feature type="chain" id="PRO_5040957281" evidence="2">
    <location>
        <begin position="22"/>
        <end position="194"/>
    </location>
</feature>
<sequence>MTSKKWLVAFLLLVAIVGFEAIPVAIDEAPEETEEVLTEDEANFGDNDFDEMEDYDEDEEDDSDNPNELMVDLEDYEDEPDNDIEELKNTDQEDPRRPWRPWPRNRRIPPRRRFAARRRPWPSNRRKPVPRRFAARRPWPSNRRKPVPRRLQHGARGQATAVNLSRDDLHADRGDVADVRVPHENRQQNMERRA</sequence>
<evidence type="ECO:0000313" key="3">
    <source>
        <dbReference type="EMBL" id="KAJ7331595.1"/>
    </source>
</evidence>
<proteinExistence type="predicted"/>
<dbReference type="Proteomes" id="UP001163046">
    <property type="component" value="Unassembled WGS sequence"/>
</dbReference>
<keyword evidence="2" id="KW-0732">Signal</keyword>
<organism evidence="3 4">
    <name type="scientific">Desmophyllum pertusum</name>
    <dbReference type="NCBI Taxonomy" id="174260"/>
    <lineage>
        <taxon>Eukaryota</taxon>
        <taxon>Metazoa</taxon>
        <taxon>Cnidaria</taxon>
        <taxon>Anthozoa</taxon>
        <taxon>Hexacorallia</taxon>
        <taxon>Scleractinia</taxon>
        <taxon>Caryophylliina</taxon>
        <taxon>Caryophylliidae</taxon>
        <taxon>Desmophyllum</taxon>
    </lineage>
</organism>
<feature type="compositionally biased region" description="Basic and acidic residues" evidence="1">
    <location>
        <begin position="85"/>
        <end position="97"/>
    </location>
</feature>
<feature type="compositionally biased region" description="Basic and acidic residues" evidence="1">
    <location>
        <begin position="165"/>
        <end position="194"/>
    </location>
</feature>
<name>A0A9W9YET3_9CNID</name>
<evidence type="ECO:0000256" key="2">
    <source>
        <dbReference type="SAM" id="SignalP"/>
    </source>
</evidence>
<evidence type="ECO:0000256" key="1">
    <source>
        <dbReference type="SAM" id="MobiDB-lite"/>
    </source>
</evidence>
<dbReference type="EMBL" id="MU827788">
    <property type="protein sequence ID" value="KAJ7331595.1"/>
    <property type="molecule type" value="Genomic_DNA"/>
</dbReference>
<evidence type="ECO:0000313" key="4">
    <source>
        <dbReference type="Proteomes" id="UP001163046"/>
    </source>
</evidence>
<reference evidence="3" key="1">
    <citation type="submission" date="2023-01" db="EMBL/GenBank/DDBJ databases">
        <title>Genome assembly of the deep-sea coral Lophelia pertusa.</title>
        <authorList>
            <person name="Herrera S."/>
            <person name="Cordes E."/>
        </authorList>
    </citation>
    <scope>NUCLEOTIDE SEQUENCE</scope>
    <source>
        <strain evidence="3">USNM1676648</strain>
        <tissue evidence="3">Polyp</tissue>
    </source>
</reference>
<feature type="region of interest" description="Disordered" evidence="1">
    <location>
        <begin position="30"/>
        <end position="194"/>
    </location>
</feature>
<feature type="compositionally biased region" description="Acidic residues" evidence="1">
    <location>
        <begin position="30"/>
        <end position="84"/>
    </location>
</feature>
<comment type="caution">
    <text evidence="3">The sequence shown here is derived from an EMBL/GenBank/DDBJ whole genome shotgun (WGS) entry which is preliminary data.</text>
</comment>
<feature type="compositionally biased region" description="Basic residues" evidence="1">
    <location>
        <begin position="103"/>
        <end position="135"/>
    </location>
</feature>